<feature type="compositionally biased region" description="Polar residues" evidence="1">
    <location>
        <begin position="385"/>
        <end position="400"/>
    </location>
</feature>
<proteinExistence type="predicted"/>
<dbReference type="AlphaFoldDB" id="A0AAN7Y6I7"/>
<organism evidence="2 3">
    <name type="scientific">Lithohypha guttulata</name>
    <dbReference type="NCBI Taxonomy" id="1690604"/>
    <lineage>
        <taxon>Eukaryota</taxon>
        <taxon>Fungi</taxon>
        <taxon>Dikarya</taxon>
        <taxon>Ascomycota</taxon>
        <taxon>Pezizomycotina</taxon>
        <taxon>Eurotiomycetes</taxon>
        <taxon>Chaetothyriomycetidae</taxon>
        <taxon>Chaetothyriales</taxon>
        <taxon>Trichomeriaceae</taxon>
        <taxon>Lithohypha</taxon>
    </lineage>
</organism>
<dbReference type="Proteomes" id="UP001309876">
    <property type="component" value="Unassembled WGS sequence"/>
</dbReference>
<feature type="region of interest" description="Disordered" evidence="1">
    <location>
        <begin position="355"/>
        <end position="429"/>
    </location>
</feature>
<comment type="caution">
    <text evidence="2">The sequence shown here is derived from an EMBL/GenBank/DDBJ whole genome shotgun (WGS) entry which is preliminary data.</text>
</comment>
<feature type="region of interest" description="Disordered" evidence="1">
    <location>
        <begin position="1"/>
        <end position="35"/>
    </location>
</feature>
<feature type="compositionally biased region" description="Basic and acidic residues" evidence="1">
    <location>
        <begin position="10"/>
        <end position="26"/>
    </location>
</feature>
<evidence type="ECO:0000256" key="1">
    <source>
        <dbReference type="SAM" id="MobiDB-lite"/>
    </source>
</evidence>
<reference evidence="2 3" key="1">
    <citation type="submission" date="2023-08" db="EMBL/GenBank/DDBJ databases">
        <title>Black Yeasts Isolated from many extreme environments.</title>
        <authorList>
            <person name="Coleine C."/>
            <person name="Stajich J.E."/>
            <person name="Selbmann L."/>
        </authorList>
    </citation>
    <scope>NUCLEOTIDE SEQUENCE [LARGE SCALE GENOMIC DNA]</scope>
    <source>
        <strain evidence="2 3">CCFEE 5910</strain>
    </source>
</reference>
<evidence type="ECO:0000313" key="2">
    <source>
        <dbReference type="EMBL" id="KAK5086323.1"/>
    </source>
</evidence>
<protein>
    <submittedName>
        <fullName evidence="2">Uncharacterized protein</fullName>
    </submittedName>
</protein>
<feature type="region of interest" description="Disordered" evidence="1">
    <location>
        <begin position="165"/>
        <end position="232"/>
    </location>
</feature>
<evidence type="ECO:0000313" key="3">
    <source>
        <dbReference type="Proteomes" id="UP001309876"/>
    </source>
</evidence>
<feature type="region of interest" description="Disordered" evidence="1">
    <location>
        <begin position="287"/>
        <end position="336"/>
    </location>
</feature>
<gene>
    <name evidence="2" type="ORF">LTR05_003491</name>
</gene>
<dbReference type="EMBL" id="JAVRRJ010000003">
    <property type="protein sequence ID" value="KAK5086323.1"/>
    <property type="molecule type" value="Genomic_DNA"/>
</dbReference>
<keyword evidence="3" id="KW-1185">Reference proteome</keyword>
<name>A0AAN7Y6I7_9EURO</name>
<accession>A0AAN7Y6I7</accession>
<sequence>MDDTGTEIGEMARMKLEEASDDRSQDSDDEENGETYKDILTRLQIRPESQEEFFDMNILPWRNKHLKELRRGGATNTRKLSKLFLTAMGQLTWLNKREWLLTAEELEEGEEPLYYKLPRERKEGDHDRFFAILDNLWERMRSRIFETQPPTPVDFTDADSIASTNTTNTRQHHRGKVGVPGFQPNDTRLRIPPVKPPRFRKRGRSWNKERQNTRKRRVQQPSSKEKNARPGVMTAGQTEEAILNIIVDLHETRANSHPGIFARLFQQHLARLEEIEYIDELGPGVVGASSTAPKGEKPNHTRANPAGEPQDNIVSDSSEDEAMSDTSFHTADDDDRKEAWLYPAERNSMLAGHEKLSSRARGNKNISKPQPTNPARKPLPDSSRHTQPQPSSQAVPQLQAQVHVHQPKEIQTSQPLHLPLTSPQTLLTPPTTTQSYLINPTLPEMLTTYITPFSYSSGSPQPYIWLDAPVVAGSYEAFRAGVCLRANVPEGVGRDKVGMVLAYGWNDLCRLVRGEGDWREFVMADLRQAARRGVTVWRVRVCCVVLDSRR</sequence>
<feature type="compositionally biased region" description="Low complexity" evidence="1">
    <location>
        <begin position="412"/>
        <end position="429"/>
    </location>
</feature>